<evidence type="ECO:0000256" key="1">
    <source>
        <dbReference type="SAM" id="MobiDB-lite"/>
    </source>
</evidence>
<keyword evidence="2" id="KW-0812">Transmembrane</keyword>
<feature type="transmembrane region" description="Helical" evidence="2">
    <location>
        <begin position="134"/>
        <end position="156"/>
    </location>
</feature>
<feature type="compositionally biased region" description="Low complexity" evidence="1">
    <location>
        <begin position="1"/>
        <end position="24"/>
    </location>
</feature>
<keyword evidence="2" id="KW-1133">Transmembrane helix</keyword>
<evidence type="ECO:0000256" key="2">
    <source>
        <dbReference type="SAM" id="Phobius"/>
    </source>
</evidence>
<feature type="region of interest" description="Disordered" evidence="1">
    <location>
        <begin position="87"/>
        <end position="117"/>
    </location>
</feature>
<keyword evidence="4" id="KW-1185">Reference proteome</keyword>
<evidence type="ECO:0000313" key="3">
    <source>
        <dbReference type="EMBL" id="MEZ8193950.1"/>
    </source>
</evidence>
<feature type="region of interest" description="Disordered" evidence="1">
    <location>
        <begin position="1"/>
        <end position="57"/>
    </location>
</feature>
<protein>
    <submittedName>
        <fullName evidence="3">Uncharacterized protein</fullName>
    </submittedName>
</protein>
<dbReference type="EMBL" id="JBGOOT010000002">
    <property type="protein sequence ID" value="MEZ8193950.1"/>
    <property type="molecule type" value="Genomic_DNA"/>
</dbReference>
<organism evidence="3 4">
    <name type="scientific">Vibrio cortegadensis</name>
    <dbReference type="NCBI Taxonomy" id="1328770"/>
    <lineage>
        <taxon>Bacteria</taxon>
        <taxon>Pseudomonadati</taxon>
        <taxon>Pseudomonadota</taxon>
        <taxon>Gammaproteobacteria</taxon>
        <taxon>Vibrionales</taxon>
        <taxon>Vibrionaceae</taxon>
        <taxon>Vibrio</taxon>
    </lineage>
</organism>
<dbReference type="Proteomes" id="UP001569153">
    <property type="component" value="Unassembled WGS sequence"/>
</dbReference>
<comment type="caution">
    <text evidence="3">The sequence shown here is derived from an EMBL/GenBank/DDBJ whole genome shotgun (WGS) entry which is preliminary data.</text>
</comment>
<reference evidence="3 4" key="1">
    <citation type="submission" date="2024-06" db="EMBL/GenBank/DDBJ databases">
        <authorList>
            <person name="Steensen K."/>
            <person name="Seneca J."/>
            <person name="Bartlau N."/>
            <person name="Yu A.X."/>
            <person name="Polz M.F."/>
        </authorList>
    </citation>
    <scope>NUCLEOTIDE SEQUENCE [LARGE SCALE GENOMIC DNA]</scope>
    <source>
        <strain evidence="3 4">FF146</strain>
    </source>
</reference>
<feature type="compositionally biased region" description="Basic and acidic residues" evidence="1">
    <location>
        <begin position="106"/>
        <end position="117"/>
    </location>
</feature>
<evidence type="ECO:0000313" key="4">
    <source>
        <dbReference type="Proteomes" id="UP001569153"/>
    </source>
</evidence>
<gene>
    <name evidence="3" type="ORF">ACED38_03510</name>
</gene>
<accession>A0ABV4M3V4</accession>
<keyword evidence="2" id="KW-0472">Membrane</keyword>
<sequence>MISQLNQNNQNTTQSGMPSSSNSESLEESKFPTGIPTENDDNNINNTGAEHSELTAVKQETFIEEERSKLNKQKNRNSHIELQIANEKRKAAEANRRTAEANAKATSKEASARKESSDGVWNSRLDRVLRWLKLAFLLVLLVAITTAAALGLYYLYRMVTEEPIIKTVTETVTETVEKEIIPEECTQVRRNGKVYVSCDGVTVQGAPTIAESGLDEIPELISE</sequence>
<feature type="compositionally biased region" description="Basic and acidic residues" evidence="1">
    <location>
        <begin position="87"/>
        <end position="99"/>
    </location>
</feature>
<name>A0ABV4M3V4_9VIBR</name>
<dbReference type="RefSeq" id="WP_171755452.1">
    <property type="nucleotide sequence ID" value="NZ_JBGONK010000005.1"/>
</dbReference>
<proteinExistence type="predicted"/>